<dbReference type="Pfam" id="PF01814">
    <property type="entry name" value="Hemerythrin"/>
    <property type="match status" value="1"/>
</dbReference>
<sequence>MAPVYADHPFPLVPTPNYKLKQDGKKPDDFDNCASLMGVIHNTILLGLNSIYLQAPNITAKDQKAFCTYILKWHEFLDLHHKNEELEFFPTVEKLAGEKGIMEPNVEQHHTFEPGINSFISYVKGCHNGKESYDGGKISQMIDEFGKILAGHLADEIPTLLSLRKYGDKMDTLSKVFDEEGAKSMKAMGLNGLCFFFANQDLHYEEDLYADFPPAPGFIKFLCRNVVWWSNTDLYKFSSCDRLGNMRPLYAAQ</sequence>
<protein>
    <recommendedName>
        <fullName evidence="1">Hemerythrin-like domain-containing protein</fullName>
    </recommendedName>
</protein>
<organism evidence="2">
    <name type="scientific">Bionectria ochroleuca</name>
    <name type="common">Gliocladium roseum</name>
    <dbReference type="NCBI Taxonomy" id="29856"/>
    <lineage>
        <taxon>Eukaryota</taxon>
        <taxon>Fungi</taxon>
        <taxon>Dikarya</taxon>
        <taxon>Ascomycota</taxon>
        <taxon>Pezizomycotina</taxon>
        <taxon>Sordariomycetes</taxon>
        <taxon>Hypocreomycetidae</taxon>
        <taxon>Hypocreales</taxon>
        <taxon>Bionectriaceae</taxon>
        <taxon>Clonostachys</taxon>
    </lineage>
</organism>
<dbReference type="PANTHER" id="PTHR38048">
    <property type="entry name" value="EXPRESSED PROTEIN"/>
    <property type="match status" value="1"/>
</dbReference>
<reference evidence="2" key="1">
    <citation type="submission" date="2015-01" db="EMBL/GenBank/DDBJ databases">
        <authorList>
            <person name="Durling Mikael"/>
        </authorList>
    </citation>
    <scope>NUCLEOTIDE SEQUENCE</scope>
</reference>
<dbReference type="InterPro" id="IPR053206">
    <property type="entry name" value="Dimeric_xanthone_biosynth"/>
</dbReference>
<gene>
    <name evidence="2" type="ORF">BN869_000005757_1</name>
</gene>
<evidence type="ECO:0000259" key="1">
    <source>
        <dbReference type="Pfam" id="PF01814"/>
    </source>
</evidence>
<name>A0A0B7K447_BIOOC</name>
<feature type="domain" description="Hemerythrin-like" evidence="1">
    <location>
        <begin position="70"/>
        <end position="156"/>
    </location>
</feature>
<dbReference type="PANTHER" id="PTHR38048:SF2">
    <property type="entry name" value="HEMERYTHRIN-LIKE DOMAIN-CONTAINING PROTEIN"/>
    <property type="match status" value="1"/>
</dbReference>
<dbReference type="InterPro" id="IPR012312">
    <property type="entry name" value="Hemerythrin-like"/>
</dbReference>
<dbReference type="EMBL" id="CDPU01000015">
    <property type="protein sequence ID" value="CEO49700.1"/>
    <property type="molecule type" value="Genomic_DNA"/>
</dbReference>
<evidence type="ECO:0000313" key="2">
    <source>
        <dbReference type="EMBL" id="CEO49700.1"/>
    </source>
</evidence>
<dbReference type="Gene3D" id="1.20.120.520">
    <property type="entry name" value="nmb1532 protein domain like"/>
    <property type="match status" value="1"/>
</dbReference>
<proteinExistence type="predicted"/>
<dbReference type="AlphaFoldDB" id="A0A0B7K447"/>
<accession>A0A0B7K447</accession>